<accession>W4P8G8</accession>
<proteinExistence type="predicted"/>
<dbReference type="Proteomes" id="UP000018861">
    <property type="component" value="Unassembled WGS sequence"/>
</dbReference>
<protein>
    <submittedName>
        <fullName evidence="1">Uncharacterized protein</fullName>
    </submittedName>
</protein>
<name>W4P8G8_9BACE</name>
<evidence type="ECO:0000313" key="2">
    <source>
        <dbReference type="Proteomes" id="UP000018861"/>
    </source>
</evidence>
<gene>
    <name evidence="1" type="ORF">JCM6292_2395</name>
</gene>
<dbReference type="EMBL" id="BAIQ01000026">
    <property type="protein sequence ID" value="GAE16030.1"/>
    <property type="molecule type" value="Genomic_DNA"/>
</dbReference>
<evidence type="ECO:0000313" key="1">
    <source>
        <dbReference type="EMBL" id="GAE16030.1"/>
    </source>
</evidence>
<dbReference type="AlphaFoldDB" id="W4P8G8"/>
<organism evidence="1 2">
    <name type="scientific">Bacteroides pyogenes JCM 6292</name>
    <dbReference type="NCBI Taxonomy" id="1235809"/>
    <lineage>
        <taxon>Bacteria</taxon>
        <taxon>Pseudomonadati</taxon>
        <taxon>Bacteroidota</taxon>
        <taxon>Bacteroidia</taxon>
        <taxon>Bacteroidales</taxon>
        <taxon>Bacteroidaceae</taxon>
        <taxon>Bacteroides</taxon>
    </lineage>
</organism>
<comment type="caution">
    <text evidence="1">The sequence shown here is derived from an EMBL/GenBank/DDBJ whole genome shotgun (WGS) entry which is preliminary data.</text>
</comment>
<reference evidence="1 2" key="1">
    <citation type="journal article" date="2014" name="Genome Announc.">
        <title>Draft Genome Sequences of Three Strains of Bacteroides pyogenes Isolated from a Cat and Swine.</title>
        <authorList>
            <person name="Sakamoto M."/>
            <person name="Oshima K."/>
            <person name="Suda W."/>
            <person name="Kitamura K."/>
            <person name="Iida T."/>
            <person name="Hattori M."/>
            <person name="Ohkuma M."/>
        </authorList>
    </citation>
    <scope>NUCLEOTIDE SEQUENCE [LARGE SCALE GENOMIC DNA]</scope>
    <source>
        <strain evidence="1 2">JCM 6292</strain>
    </source>
</reference>
<sequence>MLSRSDIMKMRMNTIHTSEVHSFCVNLCSSAFYHHIRYLIIYIKYVADRLFLSV</sequence>